<sequence length="362" mass="38839">MKIGVLGGGQLARMIALAGIPLDCSFVVLDPSDTACAAAAATQIKGDYDDPQALAELARQVDVVTYEFENVPQASARLLAQSVPVYPAADVLHVAQDRLNEKNLFTQLGIETPPYAPVNSLSELERAAATIGLPAVLKTRTQGYDGKGQAVIRSQDQLAQAWTAIGEVPAILEGFIRFEREVSMVAVRNLAGEIRYYPLSENHHDAGILRIARAQPGDAMTEQAQSYTEKLLSHFNYVGVIAVEFFQRGDQLLANEFAPRVHNSGHWTMEGAECSQFENHVRAVADLPLGSTEALSCAAMVNIIGDLPSAADVLAVEHAHAHFYGKSARPGRKVAHVGIRAPSVAAREAAIEQTLTLAGAHF</sequence>
<evidence type="ECO:0000259" key="7">
    <source>
        <dbReference type="PROSITE" id="PS50975"/>
    </source>
</evidence>
<keyword evidence="2 5" id="KW-0547">Nucleotide-binding</keyword>
<dbReference type="GO" id="GO:0046872">
    <property type="term" value="F:metal ion binding"/>
    <property type="evidence" value="ECO:0007669"/>
    <property type="project" value="InterPro"/>
</dbReference>
<reference evidence="8 9" key="1">
    <citation type="submission" date="2020-08" db="EMBL/GenBank/DDBJ databases">
        <title>Genomic Encyclopedia of Type Strains, Phase III (KMG-III): the genomes of soil and plant-associated and newly described type strains.</title>
        <authorList>
            <person name="Whitman W."/>
        </authorList>
    </citation>
    <scope>NUCLEOTIDE SEQUENCE [LARGE SCALE GENOMIC DNA]</scope>
    <source>
        <strain evidence="8 9">CECT 8571</strain>
    </source>
</reference>
<evidence type="ECO:0000256" key="5">
    <source>
        <dbReference type="HAMAP-Rule" id="MF_01928"/>
    </source>
</evidence>
<comment type="function">
    <text evidence="6">Catalyzes the ATP-dependent conversion of 5-aminoimidazole ribonucleotide (AIR) and HCO(3)- to N5-carboxyaminoimidazole ribonucleotide (N5-CAIR).</text>
</comment>
<dbReference type="SUPFAM" id="SSF56059">
    <property type="entry name" value="Glutathione synthetase ATP-binding domain-like"/>
    <property type="match status" value="1"/>
</dbReference>
<proteinExistence type="inferred from homology"/>
<dbReference type="GO" id="GO:0005524">
    <property type="term" value="F:ATP binding"/>
    <property type="evidence" value="ECO:0007669"/>
    <property type="project" value="UniProtKB-UniRule"/>
</dbReference>
<evidence type="ECO:0000313" key="8">
    <source>
        <dbReference type="EMBL" id="MBB3167038.1"/>
    </source>
</evidence>
<dbReference type="FunFam" id="3.30.1490.20:FF:000015">
    <property type="entry name" value="N5-carboxyaminoimidazole ribonucleotide synthase"/>
    <property type="match status" value="1"/>
</dbReference>
<dbReference type="Gene3D" id="3.30.1490.20">
    <property type="entry name" value="ATP-grasp fold, A domain"/>
    <property type="match status" value="1"/>
</dbReference>
<evidence type="ECO:0000256" key="6">
    <source>
        <dbReference type="RuleBase" id="RU361200"/>
    </source>
</evidence>
<dbReference type="HAMAP" id="MF_01928">
    <property type="entry name" value="PurK"/>
    <property type="match status" value="1"/>
</dbReference>
<feature type="binding site" evidence="5">
    <location>
        <position position="138"/>
    </location>
    <ligand>
        <name>ATP</name>
        <dbReference type="ChEBI" id="CHEBI:30616"/>
    </ligand>
</feature>
<comment type="function">
    <text evidence="5">Catalyzes the ATP-dependent conversion of 5-aminoimidazole ribonucleotide (AIR) and HCO(3)(-) to N5-carboxyaminoimidazole ribonucleotide (N5-CAIR).</text>
</comment>
<evidence type="ECO:0000256" key="4">
    <source>
        <dbReference type="ARBA" id="ARBA00022840"/>
    </source>
</evidence>
<dbReference type="GO" id="GO:0004638">
    <property type="term" value="F:phosphoribosylaminoimidazole carboxylase activity"/>
    <property type="evidence" value="ECO:0007669"/>
    <property type="project" value="InterPro"/>
</dbReference>
<dbReference type="NCBIfam" id="NF004679">
    <property type="entry name" value="PRK06019.1-5"/>
    <property type="match status" value="1"/>
</dbReference>
<dbReference type="InterPro" id="IPR013815">
    <property type="entry name" value="ATP_grasp_subdomain_1"/>
</dbReference>
<comment type="subunit">
    <text evidence="5 6">Homodimer.</text>
</comment>
<feature type="binding site" evidence="5">
    <location>
        <position position="98"/>
    </location>
    <ligand>
        <name>ATP</name>
        <dbReference type="ChEBI" id="CHEBI:30616"/>
    </ligand>
</feature>
<dbReference type="Gene3D" id="3.40.50.20">
    <property type="match status" value="1"/>
</dbReference>
<dbReference type="AlphaFoldDB" id="A0A839UN85"/>
<keyword evidence="1 5" id="KW-0436">Ligase</keyword>
<dbReference type="PANTHER" id="PTHR11609:SF5">
    <property type="entry name" value="PHOSPHORIBOSYLAMINOIMIDAZOLE CARBOXYLASE"/>
    <property type="match status" value="1"/>
</dbReference>
<dbReference type="RefSeq" id="WP_183907427.1">
    <property type="nucleotide sequence ID" value="NZ_JACHXZ010000001.1"/>
</dbReference>
<dbReference type="InterPro" id="IPR011054">
    <property type="entry name" value="Rudment_hybrid_motif"/>
</dbReference>
<organism evidence="8 9">
    <name type="scientific">Simiduia aestuariiviva</name>
    <dbReference type="NCBI Taxonomy" id="1510459"/>
    <lineage>
        <taxon>Bacteria</taxon>
        <taxon>Pseudomonadati</taxon>
        <taxon>Pseudomonadota</taxon>
        <taxon>Gammaproteobacteria</taxon>
        <taxon>Cellvibrionales</taxon>
        <taxon>Cellvibrionaceae</taxon>
        <taxon>Simiduia</taxon>
    </lineage>
</organism>
<comment type="similarity">
    <text evidence="5 6">Belongs to the PurK/PurT family.</text>
</comment>
<dbReference type="EC" id="6.3.4.18" evidence="5 6"/>
<dbReference type="Gene3D" id="3.30.470.20">
    <property type="entry name" value="ATP-grasp fold, B domain"/>
    <property type="match status" value="1"/>
</dbReference>
<evidence type="ECO:0000313" key="9">
    <source>
        <dbReference type="Proteomes" id="UP000559987"/>
    </source>
</evidence>
<dbReference type="InterPro" id="IPR016185">
    <property type="entry name" value="PreATP-grasp_dom_sf"/>
</dbReference>
<keyword evidence="4 5" id="KW-0067">ATP-binding</keyword>
<feature type="binding site" evidence="5">
    <location>
        <position position="181"/>
    </location>
    <ligand>
        <name>ATP</name>
        <dbReference type="ChEBI" id="CHEBI:30616"/>
    </ligand>
</feature>
<keyword evidence="3 5" id="KW-0658">Purine biosynthesis</keyword>
<dbReference type="Pfam" id="PF17769">
    <property type="entry name" value="PurK_C"/>
    <property type="match status" value="1"/>
</dbReference>
<evidence type="ECO:0000256" key="3">
    <source>
        <dbReference type="ARBA" id="ARBA00022755"/>
    </source>
</evidence>
<gene>
    <name evidence="5 6" type="primary">purK</name>
    <name evidence="8" type="ORF">FHS30_000214</name>
</gene>
<dbReference type="NCBIfam" id="TIGR01161">
    <property type="entry name" value="purK"/>
    <property type="match status" value="1"/>
</dbReference>
<dbReference type="Pfam" id="PF02222">
    <property type="entry name" value="ATP-grasp"/>
    <property type="match status" value="1"/>
</dbReference>
<accession>A0A839UN85</accession>
<dbReference type="NCBIfam" id="NF004676">
    <property type="entry name" value="PRK06019.1-2"/>
    <property type="match status" value="1"/>
</dbReference>
<dbReference type="InterPro" id="IPR003135">
    <property type="entry name" value="ATP-grasp_carboxylate-amine"/>
</dbReference>
<evidence type="ECO:0000256" key="1">
    <source>
        <dbReference type="ARBA" id="ARBA00022598"/>
    </source>
</evidence>
<dbReference type="SUPFAM" id="SSF52440">
    <property type="entry name" value="PreATP-grasp domain"/>
    <property type="match status" value="1"/>
</dbReference>
<feature type="binding site" evidence="5">
    <location>
        <begin position="173"/>
        <end position="176"/>
    </location>
    <ligand>
        <name>ATP</name>
        <dbReference type="ChEBI" id="CHEBI:30616"/>
    </ligand>
</feature>
<feature type="binding site" evidence="5">
    <location>
        <begin position="143"/>
        <end position="149"/>
    </location>
    <ligand>
        <name>ATP</name>
        <dbReference type="ChEBI" id="CHEBI:30616"/>
    </ligand>
</feature>
<dbReference type="FunFam" id="3.40.50.20:FF:000016">
    <property type="entry name" value="N5-carboxyaminoimidazole ribonucleotide synthase"/>
    <property type="match status" value="1"/>
</dbReference>
<dbReference type="InterPro" id="IPR011761">
    <property type="entry name" value="ATP-grasp"/>
</dbReference>
<dbReference type="PANTHER" id="PTHR11609">
    <property type="entry name" value="PURINE BIOSYNTHESIS PROTEIN 6/7, PUR6/7"/>
    <property type="match status" value="1"/>
</dbReference>
<feature type="domain" description="ATP-grasp" evidence="7">
    <location>
        <begin position="102"/>
        <end position="285"/>
    </location>
</feature>
<comment type="caution">
    <text evidence="8">The sequence shown here is derived from an EMBL/GenBank/DDBJ whole genome shotgun (WGS) entry which is preliminary data.</text>
</comment>
<dbReference type="InterPro" id="IPR054350">
    <property type="entry name" value="PurT/PurK_preATP-grasp"/>
</dbReference>
<keyword evidence="9" id="KW-1185">Reference proteome</keyword>
<dbReference type="EMBL" id="JACHXZ010000001">
    <property type="protein sequence ID" value="MBB3167038.1"/>
    <property type="molecule type" value="Genomic_DNA"/>
</dbReference>
<dbReference type="GO" id="GO:0006189">
    <property type="term" value="P:'de novo' IMP biosynthetic process"/>
    <property type="evidence" value="ECO:0007669"/>
    <property type="project" value="UniProtKB-UniRule"/>
</dbReference>
<comment type="pathway">
    <text evidence="5 6">Purine metabolism; IMP biosynthesis via de novo pathway; 5-amino-1-(5-phospho-D-ribosyl)imidazole-4-carboxylate from 5-amino-1-(5-phospho-D-ribosyl)imidazole (N5-CAIR route): step 1/2.</text>
</comment>
<dbReference type="PROSITE" id="PS50975">
    <property type="entry name" value="ATP_GRASP"/>
    <property type="match status" value="1"/>
</dbReference>
<name>A0A839UN85_9GAMM</name>
<feature type="binding site" evidence="5">
    <location>
        <begin position="255"/>
        <end position="256"/>
    </location>
    <ligand>
        <name>ATP</name>
        <dbReference type="ChEBI" id="CHEBI:30616"/>
    </ligand>
</feature>
<dbReference type="InterPro" id="IPR040686">
    <property type="entry name" value="PurK_C"/>
</dbReference>
<comment type="catalytic activity">
    <reaction evidence="5 6">
        <text>5-amino-1-(5-phospho-beta-D-ribosyl)imidazole + hydrogencarbonate + ATP = 5-carboxyamino-1-(5-phospho-D-ribosyl)imidazole + ADP + phosphate + 2 H(+)</text>
        <dbReference type="Rhea" id="RHEA:19317"/>
        <dbReference type="ChEBI" id="CHEBI:15378"/>
        <dbReference type="ChEBI" id="CHEBI:17544"/>
        <dbReference type="ChEBI" id="CHEBI:30616"/>
        <dbReference type="ChEBI" id="CHEBI:43474"/>
        <dbReference type="ChEBI" id="CHEBI:58730"/>
        <dbReference type="ChEBI" id="CHEBI:137981"/>
        <dbReference type="ChEBI" id="CHEBI:456216"/>
        <dbReference type="EC" id="6.3.4.18"/>
    </reaction>
</comment>
<protein>
    <recommendedName>
        <fullName evidence="5 6">N5-carboxyaminoimidazole ribonucleotide synthase</fullName>
        <shortName evidence="5 6">N5-CAIR synthase</shortName>
        <ecNumber evidence="5 6">6.3.4.18</ecNumber>
    </recommendedName>
    <alternativeName>
        <fullName evidence="5 6">5-(carboxyamino)imidazole ribonucleotide synthetase</fullName>
    </alternativeName>
</protein>
<dbReference type="Pfam" id="PF22660">
    <property type="entry name" value="RS_preATP-grasp-like"/>
    <property type="match status" value="1"/>
</dbReference>
<dbReference type="Proteomes" id="UP000559987">
    <property type="component" value="Unassembled WGS sequence"/>
</dbReference>
<dbReference type="InterPro" id="IPR005875">
    <property type="entry name" value="PurK"/>
</dbReference>
<dbReference type="GO" id="GO:0005829">
    <property type="term" value="C:cytosol"/>
    <property type="evidence" value="ECO:0007669"/>
    <property type="project" value="TreeGrafter"/>
</dbReference>
<evidence type="ECO:0000256" key="2">
    <source>
        <dbReference type="ARBA" id="ARBA00022741"/>
    </source>
</evidence>
<dbReference type="UniPathway" id="UPA00074">
    <property type="reaction ID" value="UER00942"/>
</dbReference>
<dbReference type="SUPFAM" id="SSF51246">
    <property type="entry name" value="Rudiment single hybrid motif"/>
    <property type="match status" value="1"/>
</dbReference>
<feature type="binding site" evidence="5">
    <location>
        <position position="204"/>
    </location>
    <ligand>
        <name>ATP</name>
        <dbReference type="ChEBI" id="CHEBI:30616"/>
    </ligand>
</feature>
<dbReference type="GO" id="GO:0034028">
    <property type="term" value="F:5-(carboxyamino)imidazole ribonucleotide synthase activity"/>
    <property type="evidence" value="ECO:0007669"/>
    <property type="project" value="UniProtKB-UniRule"/>
</dbReference>